<dbReference type="AlphaFoldDB" id="A0A3B0T807"/>
<evidence type="ECO:0000256" key="5">
    <source>
        <dbReference type="ARBA" id="ARBA00023136"/>
    </source>
</evidence>
<keyword evidence="5 6" id="KW-0472">Membrane</keyword>
<evidence type="ECO:0000256" key="2">
    <source>
        <dbReference type="ARBA" id="ARBA00022475"/>
    </source>
</evidence>
<evidence type="ECO:0000313" key="9">
    <source>
        <dbReference type="EMBL" id="VAW14821.1"/>
    </source>
</evidence>
<name>A0A3B0T807_9ZZZZ</name>
<comment type="subcellular location">
    <subcellularLocation>
        <location evidence="1">Cell membrane</location>
        <topology evidence="1">Multi-pass membrane protein</topology>
    </subcellularLocation>
</comment>
<evidence type="ECO:0000256" key="3">
    <source>
        <dbReference type="ARBA" id="ARBA00022692"/>
    </source>
</evidence>
<keyword evidence="4 6" id="KW-1133">Transmembrane helix</keyword>
<feature type="transmembrane region" description="Helical" evidence="6">
    <location>
        <begin position="21"/>
        <end position="45"/>
    </location>
</feature>
<dbReference type="Pfam" id="PF12704">
    <property type="entry name" value="MacB_PCD"/>
    <property type="match status" value="1"/>
</dbReference>
<feature type="domain" description="MacB-like periplasmic core" evidence="8">
    <location>
        <begin position="28"/>
        <end position="247"/>
    </location>
</feature>
<protein>
    <submittedName>
        <fullName evidence="9">ABC transporter, permease protein</fullName>
    </submittedName>
</protein>
<accession>A0A3B0T807</accession>
<evidence type="ECO:0000259" key="8">
    <source>
        <dbReference type="Pfam" id="PF12704"/>
    </source>
</evidence>
<feature type="domain" description="ABC3 transporter permease C-terminal" evidence="7">
    <location>
        <begin position="280"/>
        <end position="406"/>
    </location>
</feature>
<sequence length="413" mass="46927">MNLEYFIAKRLITGAEHKISISAPIIKIAIAAIALGIFMMLIAIATGQGLKHKIREKVTAFNGHIQIYNYDNNNSEVSVVPVSLNQDFYPEFKSVEGISHIQAVATKAGVIRTEETFEGVIAKGVGADFNWQVFKEYIVGGQLPNYEADLNDEVLMSRLMANRLQLKIGDSFFVFFFKNDSPDQKPNQRKFKIVGIYDSGFEELDEKYVFVDIRHIQRMSKWKEDQVGNFEVFLNNFDDIDQKSKEIYGQTLSTLDTQTIMNKYGKIFEWIGLFDFNIALIIGIMVIVGGINMITALLVLILERTQMIGILKALGSANWSIRKIFLYNAVYLIGIGLFWGNLIGLGTIWAQNRFKVFKFPNPKEYYIDYIPVQIDLPTILILNIGVLVLCLLMLLLPSYIITKITPVKAIKFE</sequence>
<proteinExistence type="predicted"/>
<dbReference type="GO" id="GO:0044874">
    <property type="term" value="P:lipoprotein localization to outer membrane"/>
    <property type="evidence" value="ECO:0007669"/>
    <property type="project" value="TreeGrafter"/>
</dbReference>
<dbReference type="InterPro" id="IPR025857">
    <property type="entry name" value="MacB_PCD"/>
</dbReference>
<keyword evidence="3 6" id="KW-0812">Transmembrane</keyword>
<evidence type="ECO:0000256" key="6">
    <source>
        <dbReference type="SAM" id="Phobius"/>
    </source>
</evidence>
<dbReference type="GO" id="GO:0098797">
    <property type="term" value="C:plasma membrane protein complex"/>
    <property type="evidence" value="ECO:0007669"/>
    <property type="project" value="TreeGrafter"/>
</dbReference>
<evidence type="ECO:0000259" key="7">
    <source>
        <dbReference type="Pfam" id="PF02687"/>
    </source>
</evidence>
<evidence type="ECO:0000256" key="1">
    <source>
        <dbReference type="ARBA" id="ARBA00004651"/>
    </source>
</evidence>
<feature type="transmembrane region" description="Helical" evidence="6">
    <location>
        <begin position="278"/>
        <end position="303"/>
    </location>
</feature>
<gene>
    <name evidence="9" type="ORF">MNBD_BACTEROID03-2051</name>
</gene>
<organism evidence="9">
    <name type="scientific">hydrothermal vent metagenome</name>
    <dbReference type="NCBI Taxonomy" id="652676"/>
    <lineage>
        <taxon>unclassified sequences</taxon>
        <taxon>metagenomes</taxon>
        <taxon>ecological metagenomes</taxon>
    </lineage>
</organism>
<feature type="transmembrane region" description="Helical" evidence="6">
    <location>
        <begin position="379"/>
        <end position="401"/>
    </location>
</feature>
<evidence type="ECO:0000256" key="4">
    <source>
        <dbReference type="ARBA" id="ARBA00022989"/>
    </source>
</evidence>
<dbReference type="EMBL" id="UOEL01000123">
    <property type="protein sequence ID" value="VAW14821.1"/>
    <property type="molecule type" value="Genomic_DNA"/>
</dbReference>
<dbReference type="InterPro" id="IPR003838">
    <property type="entry name" value="ABC3_permease_C"/>
</dbReference>
<dbReference type="PANTHER" id="PTHR30489:SF0">
    <property type="entry name" value="LIPOPROTEIN-RELEASING SYSTEM TRANSMEMBRANE PROTEIN LOLE"/>
    <property type="match status" value="1"/>
</dbReference>
<keyword evidence="2" id="KW-1003">Cell membrane</keyword>
<dbReference type="Pfam" id="PF02687">
    <property type="entry name" value="FtsX"/>
    <property type="match status" value="1"/>
</dbReference>
<dbReference type="PANTHER" id="PTHR30489">
    <property type="entry name" value="LIPOPROTEIN-RELEASING SYSTEM TRANSMEMBRANE PROTEIN LOLE"/>
    <property type="match status" value="1"/>
</dbReference>
<feature type="transmembrane region" description="Helical" evidence="6">
    <location>
        <begin position="324"/>
        <end position="350"/>
    </location>
</feature>
<dbReference type="InterPro" id="IPR051447">
    <property type="entry name" value="Lipoprotein-release_system"/>
</dbReference>
<reference evidence="9" key="1">
    <citation type="submission" date="2018-06" db="EMBL/GenBank/DDBJ databases">
        <authorList>
            <person name="Zhirakovskaya E."/>
        </authorList>
    </citation>
    <scope>NUCLEOTIDE SEQUENCE</scope>
</reference>